<dbReference type="Proteomes" id="UP000479710">
    <property type="component" value="Unassembled WGS sequence"/>
</dbReference>
<proteinExistence type="predicted"/>
<gene>
    <name evidence="2" type="ORF">E2562_025566</name>
</gene>
<evidence type="ECO:0000313" key="3">
    <source>
        <dbReference type="Proteomes" id="UP000479710"/>
    </source>
</evidence>
<keyword evidence="3" id="KW-1185">Reference proteome</keyword>
<evidence type="ECO:0000256" key="1">
    <source>
        <dbReference type="SAM" id="MobiDB-lite"/>
    </source>
</evidence>
<reference evidence="2 3" key="1">
    <citation type="submission" date="2019-11" db="EMBL/GenBank/DDBJ databases">
        <title>Whole genome sequence of Oryza granulata.</title>
        <authorList>
            <person name="Li W."/>
        </authorList>
    </citation>
    <scope>NUCLEOTIDE SEQUENCE [LARGE SCALE GENOMIC DNA]</scope>
    <source>
        <strain evidence="3">cv. Menghai</strain>
        <tissue evidence="2">Leaf</tissue>
    </source>
</reference>
<comment type="caution">
    <text evidence="2">The sequence shown here is derived from an EMBL/GenBank/DDBJ whole genome shotgun (WGS) entry which is preliminary data.</text>
</comment>
<name>A0A6G1FC42_9ORYZ</name>
<accession>A0A6G1FC42</accession>
<dbReference type="AlphaFoldDB" id="A0A6G1FC42"/>
<protein>
    <submittedName>
        <fullName evidence="2">Uncharacterized protein</fullName>
    </submittedName>
</protein>
<feature type="region of interest" description="Disordered" evidence="1">
    <location>
        <begin position="21"/>
        <end position="60"/>
    </location>
</feature>
<evidence type="ECO:0000313" key="2">
    <source>
        <dbReference type="EMBL" id="KAF0934490.1"/>
    </source>
</evidence>
<sequence>MAPPKKSRYIMKDLKTIFARASISANSNRDPPEPEGAIDGQQQEEPQENEDVGLEVPVDI</sequence>
<organism evidence="2 3">
    <name type="scientific">Oryza meyeriana var. granulata</name>
    <dbReference type="NCBI Taxonomy" id="110450"/>
    <lineage>
        <taxon>Eukaryota</taxon>
        <taxon>Viridiplantae</taxon>
        <taxon>Streptophyta</taxon>
        <taxon>Embryophyta</taxon>
        <taxon>Tracheophyta</taxon>
        <taxon>Spermatophyta</taxon>
        <taxon>Magnoliopsida</taxon>
        <taxon>Liliopsida</taxon>
        <taxon>Poales</taxon>
        <taxon>Poaceae</taxon>
        <taxon>BOP clade</taxon>
        <taxon>Oryzoideae</taxon>
        <taxon>Oryzeae</taxon>
        <taxon>Oryzinae</taxon>
        <taxon>Oryza</taxon>
        <taxon>Oryza meyeriana</taxon>
    </lineage>
</organism>
<dbReference type="EMBL" id="SPHZ02000001">
    <property type="protein sequence ID" value="KAF0934490.1"/>
    <property type="molecule type" value="Genomic_DNA"/>
</dbReference>